<dbReference type="InterPro" id="IPR017452">
    <property type="entry name" value="GPCR_Rhodpsn_7TM"/>
</dbReference>
<organism evidence="10">
    <name type="scientific">Capitella teleta</name>
    <name type="common">Polychaete worm</name>
    <dbReference type="NCBI Taxonomy" id="283909"/>
    <lineage>
        <taxon>Eukaryota</taxon>
        <taxon>Metazoa</taxon>
        <taxon>Spiralia</taxon>
        <taxon>Lophotrochozoa</taxon>
        <taxon>Annelida</taxon>
        <taxon>Polychaeta</taxon>
        <taxon>Sedentaria</taxon>
        <taxon>Scolecida</taxon>
        <taxon>Capitellidae</taxon>
        <taxon>Capitella</taxon>
    </lineage>
</organism>
<protein>
    <recommendedName>
        <fullName evidence="9">G-protein coupled receptors family 1 profile domain-containing protein</fullName>
    </recommendedName>
</protein>
<dbReference type="PANTHER" id="PTHR24238">
    <property type="entry name" value="G-PROTEIN COUPLED RECEPTOR"/>
    <property type="match status" value="1"/>
</dbReference>
<evidence type="ECO:0000256" key="1">
    <source>
        <dbReference type="ARBA" id="ARBA00004141"/>
    </source>
</evidence>
<feature type="transmembrane region" description="Helical" evidence="8">
    <location>
        <begin position="82"/>
        <end position="105"/>
    </location>
</feature>
<dbReference type="PANTHER" id="PTHR24238:SF69">
    <property type="entry name" value="G-PROTEIN COUPLED RECEPTOR 165"/>
    <property type="match status" value="1"/>
</dbReference>
<dbReference type="EMBL" id="KB299052">
    <property type="protein sequence ID" value="ELU08490.1"/>
    <property type="molecule type" value="Genomic_DNA"/>
</dbReference>
<dbReference type="EnsemblMetazoa" id="CapteT160415">
    <property type="protein sequence ID" value="CapteP160415"/>
    <property type="gene ID" value="CapteG160415"/>
</dbReference>
<keyword evidence="7" id="KW-0807">Transducer</keyword>
<evidence type="ECO:0000313" key="12">
    <source>
        <dbReference type="Proteomes" id="UP000014760"/>
    </source>
</evidence>
<feature type="transmembrane region" description="Helical" evidence="8">
    <location>
        <begin position="126"/>
        <end position="149"/>
    </location>
</feature>
<dbReference type="InterPro" id="IPR000276">
    <property type="entry name" value="GPCR_Rhodpsn"/>
</dbReference>
<accession>R7UQN4</accession>
<dbReference type="SUPFAM" id="SSF81321">
    <property type="entry name" value="Family A G protein-coupled receptor-like"/>
    <property type="match status" value="1"/>
</dbReference>
<evidence type="ECO:0000256" key="2">
    <source>
        <dbReference type="ARBA" id="ARBA00022692"/>
    </source>
</evidence>
<feature type="transmembrane region" description="Helical" evidence="8">
    <location>
        <begin position="20"/>
        <end position="42"/>
    </location>
</feature>
<name>R7UQN4_CAPTE</name>
<evidence type="ECO:0000256" key="4">
    <source>
        <dbReference type="ARBA" id="ARBA00023040"/>
    </source>
</evidence>
<comment type="subcellular location">
    <subcellularLocation>
        <location evidence="1">Membrane</location>
        <topology evidence="1">Multi-pass membrane protein</topology>
    </subcellularLocation>
</comment>
<dbReference type="HOGENOM" id="CLU_1451078_0_0_1"/>
<reference evidence="12" key="1">
    <citation type="submission" date="2012-12" db="EMBL/GenBank/DDBJ databases">
        <authorList>
            <person name="Hellsten U."/>
            <person name="Grimwood J."/>
            <person name="Chapman J.A."/>
            <person name="Shapiro H."/>
            <person name="Aerts A."/>
            <person name="Otillar R.P."/>
            <person name="Terry A.Y."/>
            <person name="Boore J.L."/>
            <person name="Simakov O."/>
            <person name="Marletaz F."/>
            <person name="Cho S.-J."/>
            <person name="Edsinger-Gonzales E."/>
            <person name="Havlak P."/>
            <person name="Kuo D.-H."/>
            <person name="Larsson T."/>
            <person name="Lv J."/>
            <person name="Arendt D."/>
            <person name="Savage R."/>
            <person name="Osoegawa K."/>
            <person name="de Jong P."/>
            <person name="Lindberg D.R."/>
            <person name="Seaver E.C."/>
            <person name="Weisblat D.A."/>
            <person name="Putnam N.H."/>
            <person name="Grigoriev I.V."/>
            <person name="Rokhsar D.S."/>
        </authorList>
    </citation>
    <scope>NUCLEOTIDE SEQUENCE</scope>
    <source>
        <strain evidence="12">I ESC-2004</strain>
    </source>
</reference>
<keyword evidence="6" id="KW-0675">Receptor</keyword>
<dbReference type="Gene3D" id="1.20.1070.10">
    <property type="entry name" value="Rhodopsin 7-helix transmembrane proteins"/>
    <property type="match status" value="1"/>
</dbReference>
<keyword evidence="5 8" id="KW-0472">Membrane</keyword>
<dbReference type="PRINTS" id="PR00237">
    <property type="entry name" value="GPCRRHODOPSN"/>
</dbReference>
<dbReference type="GO" id="GO:0005886">
    <property type="term" value="C:plasma membrane"/>
    <property type="evidence" value="ECO:0007669"/>
    <property type="project" value="TreeGrafter"/>
</dbReference>
<dbReference type="AlphaFoldDB" id="R7UQN4"/>
<evidence type="ECO:0000313" key="11">
    <source>
        <dbReference type="EnsemblMetazoa" id="CapteP160415"/>
    </source>
</evidence>
<proteinExistence type="predicted"/>
<dbReference type="OMA" id="WVYGSFL"/>
<dbReference type="OrthoDB" id="5975336at2759"/>
<dbReference type="GO" id="GO:0008188">
    <property type="term" value="F:neuropeptide receptor activity"/>
    <property type="evidence" value="ECO:0007669"/>
    <property type="project" value="TreeGrafter"/>
</dbReference>
<sequence length="187" mass="21254">MDFRQPYIKNSLRYVYPLFILLHAVVCLCGVCGNGAMLAVILRRKLYRSPTFFFLANLALSDFLKAAVVLPITVTTMMFGNWIFGSFLCFSLPMLHSFPIHASMLTHMVIAIDRYRLIVYPMKSRIPAGLCMIAVWVIGVCVVLPYAVYIKYYDLGALLGIDFDGVGLCWINMSKHTQEYIRAMFVV</sequence>
<dbReference type="STRING" id="283909.R7UQN4"/>
<evidence type="ECO:0000313" key="10">
    <source>
        <dbReference type="EMBL" id="ELU08490.1"/>
    </source>
</evidence>
<gene>
    <name evidence="10" type="ORF">CAPTEDRAFT_160415</name>
</gene>
<feature type="transmembrane region" description="Helical" evidence="8">
    <location>
        <begin position="54"/>
        <end position="76"/>
    </location>
</feature>
<dbReference type="PROSITE" id="PS50262">
    <property type="entry name" value="G_PROTEIN_RECEP_F1_2"/>
    <property type="match status" value="1"/>
</dbReference>
<keyword evidence="2 8" id="KW-0812">Transmembrane</keyword>
<keyword evidence="4" id="KW-0297">G-protein coupled receptor</keyword>
<keyword evidence="12" id="KW-1185">Reference proteome</keyword>
<dbReference type="Proteomes" id="UP000014760">
    <property type="component" value="Unassembled WGS sequence"/>
</dbReference>
<evidence type="ECO:0000256" key="8">
    <source>
        <dbReference type="SAM" id="Phobius"/>
    </source>
</evidence>
<reference evidence="11" key="3">
    <citation type="submission" date="2015-06" db="UniProtKB">
        <authorList>
            <consortium name="EnsemblMetazoa"/>
        </authorList>
    </citation>
    <scope>IDENTIFICATION</scope>
</reference>
<evidence type="ECO:0000256" key="6">
    <source>
        <dbReference type="ARBA" id="ARBA00023170"/>
    </source>
</evidence>
<evidence type="ECO:0000256" key="7">
    <source>
        <dbReference type="ARBA" id="ARBA00023224"/>
    </source>
</evidence>
<keyword evidence="3 8" id="KW-1133">Transmembrane helix</keyword>
<feature type="domain" description="G-protein coupled receptors family 1 profile" evidence="9">
    <location>
        <begin position="33"/>
        <end position="187"/>
    </location>
</feature>
<dbReference type="EMBL" id="AMQN01006749">
    <property type="status" value="NOT_ANNOTATED_CDS"/>
    <property type="molecule type" value="Genomic_DNA"/>
</dbReference>
<feature type="non-terminal residue" evidence="10">
    <location>
        <position position="187"/>
    </location>
</feature>
<evidence type="ECO:0000256" key="5">
    <source>
        <dbReference type="ARBA" id="ARBA00023136"/>
    </source>
</evidence>
<dbReference type="Pfam" id="PF00001">
    <property type="entry name" value="7tm_1"/>
    <property type="match status" value="1"/>
</dbReference>
<evidence type="ECO:0000259" key="9">
    <source>
        <dbReference type="PROSITE" id="PS50262"/>
    </source>
</evidence>
<evidence type="ECO:0000256" key="3">
    <source>
        <dbReference type="ARBA" id="ARBA00022989"/>
    </source>
</evidence>
<reference evidence="10 12" key="2">
    <citation type="journal article" date="2013" name="Nature">
        <title>Insights into bilaterian evolution from three spiralian genomes.</title>
        <authorList>
            <person name="Simakov O."/>
            <person name="Marletaz F."/>
            <person name="Cho S.J."/>
            <person name="Edsinger-Gonzales E."/>
            <person name="Havlak P."/>
            <person name="Hellsten U."/>
            <person name="Kuo D.H."/>
            <person name="Larsson T."/>
            <person name="Lv J."/>
            <person name="Arendt D."/>
            <person name="Savage R."/>
            <person name="Osoegawa K."/>
            <person name="de Jong P."/>
            <person name="Grimwood J."/>
            <person name="Chapman J.A."/>
            <person name="Shapiro H."/>
            <person name="Aerts A."/>
            <person name="Otillar R.P."/>
            <person name="Terry A.Y."/>
            <person name="Boore J.L."/>
            <person name="Grigoriev I.V."/>
            <person name="Lindberg D.R."/>
            <person name="Seaver E.C."/>
            <person name="Weisblat D.A."/>
            <person name="Putnam N.H."/>
            <person name="Rokhsar D.S."/>
        </authorList>
    </citation>
    <scope>NUCLEOTIDE SEQUENCE</scope>
    <source>
        <strain evidence="10 12">I ESC-2004</strain>
    </source>
</reference>